<dbReference type="InterPro" id="IPR053137">
    <property type="entry name" value="NLR-like"/>
</dbReference>
<reference evidence="2 3" key="1">
    <citation type="submission" date="2023-08" db="EMBL/GenBank/DDBJ databases">
        <authorList>
            <person name="Palmer J.M."/>
        </authorList>
    </citation>
    <scope>NUCLEOTIDE SEQUENCE [LARGE SCALE GENOMIC DNA]</scope>
    <source>
        <strain evidence="2 3">TWF481</strain>
    </source>
</reference>
<sequence>MLDVAHDGPSEVSHGDDNAYQLGSIGKHNIVIASLPLGSYGTTSAAVVATQMKSTFVSLKIYLMVGIGGGIPSASHDIRLGDIVVSKPENTFGGVVQDDLGKTVKGGHFERSGSLNKPPQVLLTTIASLKANHALGQGRNNIPDYVSEAHRRYPSLIQDYSYQGQENDILFKADYEHEEGPTCKNCVTSKQVQRKPRHDTSPVIHHGIIASGNQVIKHAPTRDNIGKDSGAICFEMEAAGLMDHYPSLVVRGICDYSDSHKNKHWQPYAALTAAAYAKELLHQIAPLAPIGITAQHAPPIVEQHIFDIPRILHPQFSGRQKYLTQIYESFRRRPDDQEGSIVSIFGMPGAGKSQLCLKYVVDNKNNYSYGFYSIAKTEDHWLSSCDSISQALGLPGIGSNSQVQRMEGLKRWFATKSNWILIIDDVSSAVVPLLRNSLPHDLGGHILISTRDKYIAQEFSSSDSCIHLREMDPSEGKDLILKVSGQSGDTAEVAEKISRQLGGLPLALEQSAKCAAQRFWSLDALFENLQESKLAVIENAVENPQHADVSTTLDIALAELQPAHACILNLVLMMRPQALPLTILMEGATNLTFIYPGQHVEDANKQSSQKGGWRRNYFRGLFRSSKLRQRQTSPADVEKETSGCVDSVLGWDQATRRETFEQMKDILLSKIKLDAMILTLEKSSIIRRSENGNIWVHDLFHELLLSKLEGTDKKAFASYATLIMCSAFPSPNSATLRICSSYLPHALEVISLADTYHLHISQTIRQMVAIVTYFLEIGRYRESIKRCERLLRTAKNTLDEDSQVLVDVAAVIGNAMFAAGKLYKSLEFHKWALKFLVGAFKESAKDIPNLTDFSVTITASLQKEWKDEAWQLCKSAVKTIENTETIAKRDPHKMILLIELVTNTLFELGWESDQAVEILQRVVSIRTNLWGGEDLWTLSAMSSLARSLAACGRYEEALRLDEGVFAINVKAIGRDQALINPSSFNCAAHLYKLKRFSECRQLCEELLIAQERVLWKHSRGISNTLGLLGQTLEREGKNEEALKCYARVLSFEGAEMVMGREYYLQASQSMTRLEERLREREFK</sequence>
<dbReference type="GO" id="GO:0003824">
    <property type="term" value="F:catalytic activity"/>
    <property type="evidence" value="ECO:0007669"/>
    <property type="project" value="InterPro"/>
</dbReference>
<evidence type="ECO:0000259" key="1">
    <source>
        <dbReference type="Pfam" id="PF00931"/>
    </source>
</evidence>
<organism evidence="2 3">
    <name type="scientific">Arthrobotrys musiformis</name>
    <dbReference type="NCBI Taxonomy" id="47236"/>
    <lineage>
        <taxon>Eukaryota</taxon>
        <taxon>Fungi</taxon>
        <taxon>Dikarya</taxon>
        <taxon>Ascomycota</taxon>
        <taxon>Pezizomycotina</taxon>
        <taxon>Orbiliomycetes</taxon>
        <taxon>Orbiliales</taxon>
        <taxon>Orbiliaceae</taxon>
        <taxon>Arthrobotrys</taxon>
    </lineage>
</organism>
<dbReference type="InterPro" id="IPR035994">
    <property type="entry name" value="Nucleoside_phosphorylase_sf"/>
</dbReference>
<dbReference type="AlphaFoldDB" id="A0AAV9WQJ7"/>
<proteinExistence type="predicted"/>
<dbReference type="GO" id="GO:0043531">
    <property type="term" value="F:ADP binding"/>
    <property type="evidence" value="ECO:0007669"/>
    <property type="project" value="InterPro"/>
</dbReference>
<dbReference type="Pfam" id="PF00931">
    <property type="entry name" value="NB-ARC"/>
    <property type="match status" value="1"/>
</dbReference>
<evidence type="ECO:0000313" key="3">
    <source>
        <dbReference type="Proteomes" id="UP001370758"/>
    </source>
</evidence>
<dbReference type="PANTHER" id="PTHR46082">
    <property type="entry name" value="ATP/GTP-BINDING PROTEIN-RELATED"/>
    <property type="match status" value="1"/>
</dbReference>
<gene>
    <name evidence="2" type="ORF">TWF481_001450</name>
</gene>
<dbReference type="Gene3D" id="3.40.50.300">
    <property type="entry name" value="P-loop containing nucleotide triphosphate hydrolases"/>
    <property type="match status" value="1"/>
</dbReference>
<dbReference type="SUPFAM" id="SSF48452">
    <property type="entry name" value="TPR-like"/>
    <property type="match status" value="2"/>
</dbReference>
<dbReference type="InterPro" id="IPR002182">
    <property type="entry name" value="NB-ARC"/>
</dbReference>
<dbReference type="Proteomes" id="UP001370758">
    <property type="component" value="Unassembled WGS sequence"/>
</dbReference>
<evidence type="ECO:0000313" key="2">
    <source>
        <dbReference type="EMBL" id="KAK6512565.1"/>
    </source>
</evidence>
<dbReference type="EMBL" id="JAVHJL010000001">
    <property type="protein sequence ID" value="KAK6512565.1"/>
    <property type="molecule type" value="Genomic_DNA"/>
</dbReference>
<keyword evidence="3" id="KW-1185">Reference proteome</keyword>
<protein>
    <recommendedName>
        <fullName evidence="1">NB-ARC domain-containing protein</fullName>
    </recommendedName>
</protein>
<dbReference type="GO" id="GO:0009116">
    <property type="term" value="P:nucleoside metabolic process"/>
    <property type="evidence" value="ECO:0007669"/>
    <property type="project" value="InterPro"/>
</dbReference>
<dbReference type="Pfam" id="PF13374">
    <property type="entry name" value="TPR_10"/>
    <property type="match status" value="1"/>
</dbReference>
<dbReference type="Gene3D" id="1.25.40.10">
    <property type="entry name" value="Tetratricopeptide repeat domain"/>
    <property type="match status" value="1"/>
</dbReference>
<accession>A0AAV9WQJ7</accession>
<dbReference type="PANTHER" id="PTHR46082:SF11">
    <property type="entry name" value="AAA+ ATPASE DOMAIN-CONTAINING PROTEIN-RELATED"/>
    <property type="match status" value="1"/>
</dbReference>
<feature type="domain" description="NB-ARC" evidence="1">
    <location>
        <begin position="323"/>
        <end position="485"/>
    </location>
</feature>
<dbReference type="PRINTS" id="PR00364">
    <property type="entry name" value="DISEASERSIST"/>
</dbReference>
<dbReference type="Gene3D" id="3.40.50.1580">
    <property type="entry name" value="Nucleoside phosphorylase domain"/>
    <property type="match status" value="1"/>
</dbReference>
<comment type="caution">
    <text evidence="2">The sequence shown here is derived from an EMBL/GenBank/DDBJ whole genome shotgun (WGS) entry which is preliminary data.</text>
</comment>
<dbReference type="Pfam" id="PF13424">
    <property type="entry name" value="TPR_12"/>
    <property type="match status" value="1"/>
</dbReference>
<dbReference type="InterPro" id="IPR027417">
    <property type="entry name" value="P-loop_NTPase"/>
</dbReference>
<dbReference type="SUPFAM" id="SSF53167">
    <property type="entry name" value="Purine and uridine phosphorylases"/>
    <property type="match status" value="1"/>
</dbReference>
<dbReference type="InterPro" id="IPR011990">
    <property type="entry name" value="TPR-like_helical_dom_sf"/>
</dbReference>
<name>A0AAV9WQJ7_9PEZI</name>
<dbReference type="SUPFAM" id="SSF52540">
    <property type="entry name" value="P-loop containing nucleoside triphosphate hydrolases"/>
    <property type="match status" value="1"/>
</dbReference>